<proteinExistence type="predicted"/>
<protein>
    <submittedName>
        <fullName evidence="2">Uncharacterized protein</fullName>
    </submittedName>
</protein>
<dbReference type="EnsemblPlants" id="TuG1812G0200001548.01.T02">
    <property type="protein sequence ID" value="TuG1812G0200001548.01.T02"/>
    <property type="gene ID" value="TuG1812G0200001548.01"/>
</dbReference>
<evidence type="ECO:0000256" key="1">
    <source>
        <dbReference type="SAM" id="Phobius"/>
    </source>
</evidence>
<reference evidence="3" key="1">
    <citation type="journal article" date="2013" name="Nature">
        <title>Draft genome of the wheat A-genome progenitor Triticum urartu.</title>
        <authorList>
            <person name="Ling H.Q."/>
            <person name="Zhao S."/>
            <person name="Liu D."/>
            <person name="Wang J."/>
            <person name="Sun H."/>
            <person name="Zhang C."/>
            <person name="Fan H."/>
            <person name="Li D."/>
            <person name="Dong L."/>
            <person name="Tao Y."/>
            <person name="Gao C."/>
            <person name="Wu H."/>
            <person name="Li Y."/>
            <person name="Cui Y."/>
            <person name="Guo X."/>
            <person name="Zheng S."/>
            <person name="Wang B."/>
            <person name="Yu K."/>
            <person name="Liang Q."/>
            <person name="Yang W."/>
            <person name="Lou X."/>
            <person name="Chen J."/>
            <person name="Feng M."/>
            <person name="Jian J."/>
            <person name="Zhang X."/>
            <person name="Luo G."/>
            <person name="Jiang Y."/>
            <person name="Liu J."/>
            <person name="Wang Z."/>
            <person name="Sha Y."/>
            <person name="Zhang B."/>
            <person name="Wu H."/>
            <person name="Tang D."/>
            <person name="Shen Q."/>
            <person name="Xue P."/>
            <person name="Zou S."/>
            <person name="Wang X."/>
            <person name="Liu X."/>
            <person name="Wang F."/>
            <person name="Yang Y."/>
            <person name="An X."/>
            <person name="Dong Z."/>
            <person name="Zhang K."/>
            <person name="Zhang X."/>
            <person name="Luo M.C."/>
            <person name="Dvorak J."/>
            <person name="Tong Y."/>
            <person name="Wang J."/>
            <person name="Yang H."/>
            <person name="Li Z."/>
            <person name="Wang D."/>
            <person name="Zhang A."/>
            <person name="Wang J."/>
        </authorList>
    </citation>
    <scope>NUCLEOTIDE SEQUENCE</scope>
    <source>
        <strain evidence="3">cv. G1812</strain>
    </source>
</reference>
<reference evidence="2" key="2">
    <citation type="submission" date="2018-03" db="EMBL/GenBank/DDBJ databases">
        <title>The Triticum urartu genome reveals the dynamic nature of wheat genome evolution.</title>
        <authorList>
            <person name="Ling H."/>
            <person name="Ma B."/>
            <person name="Shi X."/>
            <person name="Liu H."/>
            <person name="Dong L."/>
            <person name="Sun H."/>
            <person name="Cao Y."/>
            <person name="Gao Q."/>
            <person name="Zheng S."/>
            <person name="Li Y."/>
            <person name="Yu Y."/>
            <person name="Du H."/>
            <person name="Qi M."/>
            <person name="Li Y."/>
            <person name="Yu H."/>
            <person name="Cui Y."/>
            <person name="Wang N."/>
            <person name="Chen C."/>
            <person name="Wu H."/>
            <person name="Zhao Y."/>
            <person name="Zhang J."/>
            <person name="Li Y."/>
            <person name="Zhou W."/>
            <person name="Zhang B."/>
            <person name="Hu W."/>
            <person name="Eijk M."/>
            <person name="Tang J."/>
            <person name="Witsenboer H."/>
            <person name="Zhao S."/>
            <person name="Li Z."/>
            <person name="Zhang A."/>
            <person name="Wang D."/>
            <person name="Liang C."/>
        </authorList>
    </citation>
    <scope>NUCLEOTIDE SEQUENCE [LARGE SCALE GENOMIC DNA]</scope>
    <source>
        <strain evidence="2">cv. G1812</strain>
    </source>
</reference>
<keyword evidence="3" id="KW-1185">Reference proteome</keyword>
<reference evidence="2" key="3">
    <citation type="submission" date="2022-06" db="UniProtKB">
        <authorList>
            <consortium name="EnsemblPlants"/>
        </authorList>
    </citation>
    <scope>IDENTIFICATION</scope>
</reference>
<dbReference type="Proteomes" id="UP000015106">
    <property type="component" value="Chromosome 2"/>
</dbReference>
<keyword evidence="1" id="KW-0812">Transmembrane</keyword>
<evidence type="ECO:0000313" key="3">
    <source>
        <dbReference type="Proteomes" id="UP000015106"/>
    </source>
</evidence>
<dbReference type="Gramene" id="TuG1812G0200001548.01.T02">
    <property type="protein sequence ID" value="TuG1812G0200001548.01.T02"/>
    <property type="gene ID" value="TuG1812G0200001548.01"/>
</dbReference>
<sequence length="79" mass="8180">ASVGPLIGLPIDFDPSILVTGFVGTAIALGCFSGAAIITKRREYLYLGGLTSSGMSILRHETVCLVSSLPFGAHAITAW</sequence>
<name>A0A8R7TEG2_TRIUA</name>
<organism evidence="2 3">
    <name type="scientific">Triticum urartu</name>
    <name type="common">Red wild einkorn</name>
    <name type="synonym">Crithodium urartu</name>
    <dbReference type="NCBI Taxonomy" id="4572"/>
    <lineage>
        <taxon>Eukaryota</taxon>
        <taxon>Viridiplantae</taxon>
        <taxon>Streptophyta</taxon>
        <taxon>Embryophyta</taxon>
        <taxon>Tracheophyta</taxon>
        <taxon>Spermatophyta</taxon>
        <taxon>Magnoliopsida</taxon>
        <taxon>Liliopsida</taxon>
        <taxon>Poales</taxon>
        <taxon>Poaceae</taxon>
        <taxon>BOP clade</taxon>
        <taxon>Pooideae</taxon>
        <taxon>Triticodae</taxon>
        <taxon>Triticeae</taxon>
        <taxon>Triticinae</taxon>
        <taxon>Triticum</taxon>
    </lineage>
</organism>
<accession>A0A8R7TEG2</accession>
<keyword evidence="1" id="KW-0472">Membrane</keyword>
<keyword evidence="1" id="KW-1133">Transmembrane helix</keyword>
<evidence type="ECO:0000313" key="2">
    <source>
        <dbReference type="EnsemblPlants" id="TuG1812G0200001548.01.T02"/>
    </source>
</evidence>
<dbReference type="AlphaFoldDB" id="A0A8R7TEG2"/>
<feature type="transmembrane region" description="Helical" evidence="1">
    <location>
        <begin position="17"/>
        <end position="38"/>
    </location>
</feature>